<evidence type="ECO:0000313" key="1">
    <source>
        <dbReference type="EMBL" id="QGN28950.1"/>
    </source>
</evidence>
<sequence length="67" mass="7811">MISFIKNKSNALRSKDREKLMASVFVGTNFYSINKDRILVFKSHCQETAVFLKKIKRTVLQNKSFLV</sequence>
<gene>
    <name evidence="1" type="ORF">GFU50_05330</name>
</gene>
<dbReference type="AlphaFoldDB" id="A0ABD6YXQ5"/>
<protein>
    <submittedName>
        <fullName evidence="1">Uncharacterized protein</fullName>
    </submittedName>
</protein>
<reference evidence="1 2" key="1">
    <citation type="submission" date="2019-11" db="EMBL/GenBank/DDBJ databases">
        <title>Detection and genome characteristic of a blood enterococcus casselifavus isolate from Zhengzhou,china.</title>
        <authorList>
            <person name="Wen P."/>
        </authorList>
    </citation>
    <scope>NUCLEOTIDE SEQUENCE [LARGE SCALE GENOMIC DNA]</scope>
    <source>
        <strain evidence="1 2">EC291</strain>
    </source>
</reference>
<proteinExistence type="predicted"/>
<dbReference type="EMBL" id="CP046123">
    <property type="protein sequence ID" value="QGN28950.1"/>
    <property type="molecule type" value="Genomic_DNA"/>
</dbReference>
<evidence type="ECO:0000313" key="2">
    <source>
        <dbReference type="Proteomes" id="UP000422837"/>
    </source>
</evidence>
<accession>A0ABD6YXQ5</accession>
<name>A0ABD6YXQ5_ENTCA</name>
<dbReference type="Proteomes" id="UP000422837">
    <property type="component" value="Chromosome"/>
</dbReference>
<organism evidence="1 2">
    <name type="scientific">Enterococcus casseliflavus</name>
    <name type="common">Enterococcus flavescens</name>
    <dbReference type="NCBI Taxonomy" id="37734"/>
    <lineage>
        <taxon>Bacteria</taxon>
        <taxon>Bacillati</taxon>
        <taxon>Bacillota</taxon>
        <taxon>Bacilli</taxon>
        <taxon>Lactobacillales</taxon>
        <taxon>Enterococcaceae</taxon>
        <taxon>Enterococcus</taxon>
    </lineage>
</organism>